<feature type="compositionally biased region" description="Polar residues" evidence="1">
    <location>
        <begin position="1095"/>
        <end position="1108"/>
    </location>
</feature>
<organism evidence="3">
    <name type="scientific">Enterobius vermicularis</name>
    <name type="common">Human pinworm</name>
    <dbReference type="NCBI Taxonomy" id="51028"/>
    <lineage>
        <taxon>Eukaryota</taxon>
        <taxon>Metazoa</taxon>
        <taxon>Ecdysozoa</taxon>
        <taxon>Nematoda</taxon>
        <taxon>Chromadorea</taxon>
        <taxon>Rhabditida</taxon>
        <taxon>Spirurina</taxon>
        <taxon>Oxyuridomorpha</taxon>
        <taxon>Oxyuroidea</taxon>
        <taxon>Oxyuridae</taxon>
        <taxon>Enterobius</taxon>
    </lineage>
</organism>
<feature type="domain" description="FH2" evidence="2">
    <location>
        <begin position="201"/>
        <end position="606"/>
    </location>
</feature>
<feature type="compositionally biased region" description="Low complexity" evidence="1">
    <location>
        <begin position="1154"/>
        <end position="1171"/>
    </location>
</feature>
<dbReference type="Gene3D" id="1.20.58.2220">
    <property type="entry name" value="Formin, FH2 domain"/>
    <property type="match status" value="1"/>
</dbReference>
<reference evidence="3" key="1">
    <citation type="submission" date="2017-02" db="UniProtKB">
        <authorList>
            <consortium name="WormBaseParasite"/>
        </authorList>
    </citation>
    <scope>IDENTIFICATION</scope>
</reference>
<name>A0A0N4UVL4_ENTVE</name>
<feature type="compositionally biased region" description="Low complexity" evidence="1">
    <location>
        <begin position="1017"/>
        <end position="1042"/>
    </location>
</feature>
<dbReference type="AlphaFoldDB" id="A0A0N4UVL4"/>
<feature type="region of interest" description="Disordered" evidence="1">
    <location>
        <begin position="728"/>
        <end position="823"/>
    </location>
</feature>
<dbReference type="InterPro" id="IPR042201">
    <property type="entry name" value="FH2_Formin_sf"/>
</dbReference>
<protein>
    <submittedName>
        <fullName evidence="3">FH2 domain-containing protein</fullName>
    </submittedName>
</protein>
<feature type="compositionally biased region" description="Polar residues" evidence="1">
    <location>
        <begin position="1172"/>
        <end position="1187"/>
    </location>
</feature>
<dbReference type="PANTHER" id="PTHR46345">
    <property type="entry name" value="INVERTED FORMIN-2"/>
    <property type="match status" value="1"/>
</dbReference>
<dbReference type="InterPro" id="IPR015425">
    <property type="entry name" value="FH2_Formin"/>
</dbReference>
<evidence type="ECO:0000313" key="3">
    <source>
        <dbReference type="WBParaSite" id="EVEC_0000149001-mRNA-1"/>
    </source>
</evidence>
<dbReference type="WBParaSite" id="EVEC_0000149001-mRNA-1">
    <property type="protein sequence ID" value="EVEC_0000149001-mRNA-1"/>
    <property type="gene ID" value="EVEC_0000149001"/>
</dbReference>
<dbReference type="SMART" id="SM00498">
    <property type="entry name" value="FH2"/>
    <property type="match status" value="1"/>
</dbReference>
<feature type="region of interest" description="Disordered" evidence="1">
    <location>
        <begin position="926"/>
        <end position="958"/>
    </location>
</feature>
<evidence type="ECO:0000259" key="2">
    <source>
        <dbReference type="PROSITE" id="PS51444"/>
    </source>
</evidence>
<sequence>LNIEDRIQRLREQKHNVPNGNRRRLDEQIQLWYSDKTQSCNVYSQGRASSIAESEDMNSGNDSDVELRVASIVTVSQDSRADNKENVSELAKLLTDLLKRKDEKIREKILEDICYNVLNKCNAALLVDSLREKFDLSSEAIYATAGRPSPALIVPSKSPLTPPVPPPIPANFTLAGPPPPPPMMASAQDTVKLELPIALKPKNLPKKGTKMKHVQWTKIPIEKVILIALFIVFVDVRIDLDELESLFSIVPTSSEESSTLEKLTAKKSDAICLLSYKRSFNVSIFLKQFKEGSLVIFLGGGQVLDCLHKGVSGCLDLENLHNFLNILPEKQEVETLLNFDGDCHQLGVAEQFLLKLIQISSYRLKVECLILVEELQILHEVIEPNVYKMVTACKEIRTSKTLPKLFCMLVKIGNFLNAHGNAGNAAGFKLNSLWRIIDVKASKTNLTLLHYVALVGYLKKKKMFIKEKQDCTLVKQLATELRSISDASKISFESIKTDLQTMSDRVEKILKQIENAKDNSYFGAFVSKFQAALTDLVEMKRKAQGLTDMINDLADYFCEDEKTFKVEECMKIFAALINRLQIAIVENNARQEREKESIQRKSLRQSVSASDIVQERGSFTDAIQKITGGSLGRNQPAVISNAERWLARRTLIKAPKQEDSNTPSCQQPRKTILINNHSDLDEFLNAAERLEKEVWRMNTEEVSFAPTEESPRDIAGAKWKEIVLRKPVSPSQTIPDEGFESDKSSKVSVSPEPPKKPVPNAEQKIRLPRGKTTLEIQQPKEPKRELSSPPLQQLKPGAGEKPSRPEIPSQSPRLRPRRPSVRSIAAKRFETTYESAPFAKLLRRPLYEPGKGRAALNVVRQSIYRSPKSKDIYEELRPLSPTNRERPTSISKLKTGANFLKYSKGSTPAPRSHIFAPNYQTLLKTSRDTSYSGLQSTKEEQSVAPTLPDTPVPARPTAIKGLSATALTEMELAGKSPLLNAYMAENFRRKDKLSTKKSSTVSPAVRSKPVDQTRPVSSASASANKSKSKSLAKPSSSPAASNIAQKPAAQSTVARIRDAKITASTVSAASIKSVPKIQRSKINTPAGDRSAVSKPATSNLSQKTNRSLLQKPGDNQHLLSDKKNSSVRPNNTSAMAGSRLTQQASPTCRTINVTSSPRPSSSSKLSSKTPSFCSTTARPSLVKSNPVVTRPSWR</sequence>
<dbReference type="PANTHER" id="PTHR46345:SF8">
    <property type="entry name" value="FORMIN 3, ISOFORM B"/>
    <property type="match status" value="1"/>
</dbReference>
<evidence type="ECO:0000256" key="1">
    <source>
        <dbReference type="SAM" id="MobiDB-lite"/>
    </source>
</evidence>
<feature type="compositionally biased region" description="Polar residues" evidence="1">
    <location>
        <begin position="926"/>
        <end position="936"/>
    </location>
</feature>
<dbReference type="Pfam" id="PF02181">
    <property type="entry name" value="FH2"/>
    <property type="match status" value="1"/>
</dbReference>
<accession>A0A0N4UVL4</accession>
<feature type="compositionally biased region" description="Polar residues" evidence="1">
    <location>
        <begin position="1126"/>
        <end position="1153"/>
    </location>
</feature>
<proteinExistence type="predicted"/>
<feature type="region of interest" description="Disordered" evidence="1">
    <location>
        <begin position="987"/>
        <end position="1194"/>
    </location>
</feature>
<dbReference type="PROSITE" id="PS51444">
    <property type="entry name" value="FH2"/>
    <property type="match status" value="1"/>
</dbReference>
<dbReference type="SUPFAM" id="SSF101447">
    <property type="entry name" value="Formin homology 2 domain (FH2 domain)"/>
    <property type="match status" value="1"/>
</dbReference>